<evidence type="ECO:0000313" key="1">
    <source>
        <dbReference type="EMBL" id="KAH7656813.1"/>
    </source>
</evidence>
<comment type="caution">
    <text evidence="1">The sequence shown here is derived from an EMBL/GenBank/DDBJ whole genome shotgun (WGS) entry which is preliminary data.</text>
</comment>
<keyword evidence="2" id="KW-1185">Reference proteome</keyword>
<organism evidence="1 2">
    <name type="scientific">Dioscorea alata</name>
    <name type="common">Purple yam</name>
    <dbReference type="NCBI Taxonomy" id="55571"/>
    <lineage>
        <taxon>Eukaryota</taxon>
        <taxon>Viridiplantae</taxon>
        <taxon>Streptophyta</taxon>
        <taxon>Embryophyta</taxon>
        <taxon>Tracheophyta</taxon>
        <taxon>Spermatophyta</taxon>
        <taxon>Magnoliopsida</taxon>
        <taxon>Liliopsida</taxon>
        <taxon>Dioscoreales</taxon>
        <taxon>Dioscoreaceae</taxon>
        <taxon>Dioscorea</taxon>
    </lineage>
</organism>
<proteinExistence type="predicted"/>
<reference evidence="2" key="1">
    <citation type="journal article" date="2022" name="Nat. Commun.">
        <title>Chromosome evolution and the genetic basis of agronomically important traits in greater yam.</title>
        <authorList>
            <person name="Bredeson J.V."/>
            <person name="Lyons J.B."/>
            <person name="Oniyinde I.O."/>
            <person name="Okereke N.R."/>
            <person name="Kolade O."/>
            <person name="Nnabue I."/>
            <person name="Nwadili C.O."/>
            <person name="Hribova E."/>
            <person name="Parker M."/>
            <person name="Nwogha J."/>
            <person name="Shu S."/>
            <person name="Carlson J."/>
            <person name="Kariba R."/>
            <person name="Muthemba S."/>
            <person name="Knop K."/>
            <person name="Barton G.J."/>
            <person name="Sherwood A.V."/>
            <person name="Lopez-Montes A."/>
            <person name="Asiedu R."/>
            <person name="Jamnadass R."/>
            <person name="Muchugi A."/>
            <person name="Goodstein D."/>
            <person name="Egesi C.N."/>
            <person name="Featherston J."/>
            <person name="Asfaw A."/>
            <person name="Simpson G.G."/>
            <person name="Dolezel J."/>
            <person name="Hendre P.S."/>
            <person name="Van Deynze A."/>
            <person name="Kumar P.L."/>
            <person name="Obidiegwu J.E."/>
            <person name="Bhattacharjee R."/>
            <person name="Rokhsar D.S."/>
        </authorList>
    </citation>
    <scope>NUCLEOTIDE SEQUENCE [LARGE SCALE GENOMIC DNA]</scope>
    <source>
        <strain evidence="2">cv. TDa95/00328</strain>
    </source>
</reference>
<gene>
    <name evidence="1" type="ORF">IHE45_18G098100</name>
</gene>
<name>A0ACB7U942_DIOAL</name>
<dbReference type="EMBL" id="CM037028">
    <property type="protein sequence ID" value="KAH7656813.1"/>
    <property type="molecule type" value="Genomic_DNA"/>
</dbReference>
<evidence type="ECO:0000313" key="2">
    <source>
        <dbReference type="Proteomes" id="UP000827976"/>
    </source>
</evidence>
<protein>
    <submittedName>
        <fullName evidence="1">Thioredoxin domain-containing protein 5</fullName>
    </submittedName>
</protein>
<accession>A0ACB7U942</accession>
<sequence>MDLILHRRRSCSSISLVAILLLFCLAASILESSAEVLTLTAESFNDKVKEKDTIWFVKFCVPWCKYCKNLGTLWEDLGNAVEGEDEIEIGEVDCSTSRTVCSKVDIHAYPTFKIFYDGEEVAKYTGPKDVESLKAFVLDEAEKAAQKKLEDDSEL</sequence>
<dbReference type="Proteomes" id="UP000827976">
    <property type="component" value="Chromosome 18"/>
</dbReference>